<name>A0A345XUL6_9ACTN</name>
<keyword evidence="2" id="KW-1133">Transmembrane helix</keyword>
<organism evidence="3 4">
    <name type="scientific">Streptomyces armeniacus</name>
    <dbReference type="NCBI Taxonomy" id="83291"/>
    <lineage>
        <taxon>Bacteria</taxon>
        <taxon>Bacillati</taxon>
        <taxon>Actinomycetota</taxon>
        <taxon>Actinomycetes</taxon>
        <taxon>Kitasatosporales</taxon>
        <taxon>Streptomycetaceae</taxon>
        <taxon>Streptomyces</taxon>
    </lineage>
</organism>
<feature type="transmembrane region" description="Helical" evidence="2">
    <location>
        <begin position="150"/>
        <end position="170"/>
    </location>
</feature>
<accession>A0A345XUL6</accession>
<evidence type="ECO:0000256" key="2">
    <source>
        <dbReference type="SAM" id="Phobius"/>
    </source>
</evidence>
<feature type="region of interest" description="Disordered" evidence="1">
    <location>
        <begin position="1"/>
        <end position="26"/>
    </location>
</feature>
<gene>
    <name evidence="3" type="ORF">DVA86_24480</name>
</gene>
<proteinExistence type="predicted"/>
<evidence type="ECO:0000313" key="3">
    <source>
        <dbReference type="EMBL" id="AXK35332.1"/>
    </source>
</evidence>
<keyword evidence="2" id="KW-0472">Membrane</keyword>
<feature type="transmembrane region" description="Helical" evidence="2">
    <location>
        <begin position="182"/>
        <end position="206"/>
    </location>
</feature>
<sequence>MASETGVPGSDEQPQARTAREPLPPARRKKAGITAFFAVLALVSGIGLLKTDYLDPKSVIDDGRPGVFTLDRCERTGGSKQGPSTFCHGDFRSDDGTLKLTDLRLEESHDAEGMESGESFTAHATRPDHGPPGLIRSDDQGRSNLTMRGVGALGLALLGAMLGGFAWRATLAPGPARSRLGAWLGFGTVTSALLWLLGMGTGGGFWA</sequence>
<dbReference type="KEGG" id="sarm:DVA86_24480"/>
<reference evidence="3 4" key="1">
    <citation type="submission" date="2018-07" db="EMBL/GenBank/DDBJ databases">
        <title>Draft genome of the type strain Streptomyces armeniacus ATCC 15676.</title>
        <authorList>
            <person name="Labana P."/>
            <person name="Gosse J.T."/>
            <person name="Boddy C.N."/>
        </authorList>
    </citation>
    <scope>NUCLEOTIDE SEQUENCE [LARGE SCALE GENOMIC DNA]</scope>
    <source>
        <strain evidence="3 4">ATCC 15676</strain>
    </source>
</reference>
<evidence type="ECO:0008006" key="5">
    <source>
        <dbReference type="Google" id="ProtNLM"/>
    </source>
</evidence>
<keyword evidence="4" id="KW-1185">Reference proteome</keyword>
<protein>
    <recommendedName>
        <fullName evidence="5">DUF3592 domain-containing protein</fullName>
    </recommendedName>
</protein>
<evidence type="ECO:0000256" key="1">
    <source>
        <dbReference type="SAM" id="MobiDB-lite"/>
    </source>
</evidence>
<feature type="region of interest" description="Disordered" evidence="1">
    <location>
        <begin position="109"/>
        <end position="141"/>
    </location>
</feature>
<dbReference type="EMBL" id="CP031320">
    <property type="protein sequence ID" value="AXK35332.1"/>
    <property type="molecule type" value="Genomic_DNA"/>
</dbReference>
<keyword evidence="2" id="KW-0812">Transmembrane</keyword>
<feature type="transmembrane region" description="Helical" evidence="2">
    <location>
        <begin position="31"/>
        <end position="49"/>
    </location>
</feature>
<dbReference type="AlphaFoldDB" id="A0A345XUL6"/>
<evidence type="ECO:0000313" key="4">
    <source>
        <dbReference type="Proteomes" id="UP000254425"/>
    </source>
</evidence>
<dbReference type="Proteomes" id="UP000254425">
    <property type="component" value="Chromosome"/>
</dbReference>
<dbReference type="RefSeq" id="WP_208881432.1">
    <property type="nucleotide sequence ID" value="NZ_CP031320.1"/>
</dbReference>